<sequence>MTVQALDFISQIAGWSVWSAVISALVGWLTAKATLRFNRDKLRREFQLEFATERALQALLADGEYSMRSFTKLKRHLPAFSDDNDLRLHLIRAGAVCFESKDGEELWGLLDRHKGAAFK</sequence>
<keyword evidence="1" id="KW-1133">Transmembrane helix</keyword>
<gene>
    <name evidence="2" type="ORF">ACFODK_12365</name>
</gene>
<dbReference type="RefSeq" id="WP_336918895.1">
    <property type="nucleotide sequence ID" value="NZ_JBANRN010000006.1"/>
</dbReference>
<protein>
    <submittedName>
        <fullName evidence="2">Uncharacterized protein</fullName>
    </submittedName>
</protein>
<comment type="caution">
    <text evidence="2">The sequence shown here is derived from an EMBL/GenBank/DDBJ whole genome shotgun (WGS) entry which is preliminary data.</text>
</comment>
<evidence type="ECO:0000313" key="3">
    <source>
        <dbReference type="Proteomes" id="UP001595378"/>
    </source>
</evidence>
<keyword evidence="1" id="KW-0472">Membrane</keyword>
<organism evidence="2 3">
    <name type="scientific">Alteraurantiacibacter lauratis</name>
    <dbReference type="NCBI Taxonomy" id="2054627"/>
    <lineage>
        <taxon>Bacteria</taxon>
        <taxon>Pseudomonadati</taxon>
        <taxon>Pseudomonadota</taxon>
        <taxon>Alphaproteobacteria</taxon>
        <taxon>Sphingomonadales</taxon>
        <taxon>Erythrobacteraceae</taxon>
        <taxon>Alteraurantiacibacter</taxon>
    </lineage>
</organism>
<evidence type="ECO:0000256" key="1">
    <source>
        <dbReference type="SAM" id="Phobius"/>
    </source>
</evidence>
<evidence type="ECO:0000313" key="2">
    <source>
        <dbReference type="EMBL" id="MFC3101684.1"/>
    </source>
</evidence>
<keyword evidence="1" id="KW-0812">Transmembrane</keyword>
<reference evidence="3" key="1">
    <citation type="journal article" date="2019" name="Int. J. Syst. Evol. Microbiol.">
        <title>The Global Catalogue of Microorganisms (GCM) 10K type strain sequencing project: providing services to taxonomists for standard genome sequencing and annotation.</title>
        <authorList>
            <consortium name="The Broad Institute Genomics Platform"/>
            <consortium name="The Broad Institute Genome Sequencing Center for Infectious Disease"/>
            <person name="Wu L."/>
            <person name="Ma J."/>
        </authorList>
    </citation>
    <scope>NUCLEOTIDE SEQUENCE [LARGE SCALE GENOMIC DNA]</scope>
    <source>
        <strain evidence="3">KCTC 52606</strain>
    </source>
</reference>
<proteinExistence type="predicted"/>
<keyword evidence="3" id="KW-1185">Reference proteome</keyword>
<feature type="transmembrane region" description="Helical" evidence="1">
    <location>
        <begin position="12"/>
        <end position="31"/>
    </location>
</feature>
<dbReference type="Proteomes" id="UP001595378">
    <property type="component" value="Unassembled WGS sequence"/>
</dbReference>
<dbReference type="EMBL" id="JBHRSU010000035">
    <property type="protein sequence ID" value="MFC3101684.1"/>
    <property type="molecule type" value="Genomic_DNA"/>
</dbReference>
<accession>A0ABV7EII7</accession>
<name>A0ABV7EII7_9SPHN</name>